<dbReference type="InterPro" id="IPR050697">
    <property type="entry name" value="Adenylyl/Guanylyl_Cyclase_3/4"/>
</dbReference>
<dbReference type="InterPro" id="IPR019734">
    <property type="entry name" value="TPR_rpt"/>
</dbReference>
<dbReference type="EMBL" id="VSSS01000018">
    <property type="protein sequence ID" value="TYL96591.1"/>
    <property type="molecule type" value="Genomic_DNA"/>
</dbReference>
<organism evidence="3 4">
    <name type="scientific">Bradyrhizobium rifense</name>
    <dbReference type="NCBI Taxonomy" id="515499"/>
    <lineage>
        <taxon>Bacteria</taxon>
        <taxon>Pseudomonadati</taxon>
        <taxon>Pseudomonadota</taxon>
        <taxon>Alphaproteobacteria</taxon>
        <taxon>Hyphomicrobiales</taxon>
        <taxon>Nitrobacteraceae</taxon>
        <taxon>Bradyrhizobium</taxon>
    </lineage>
</organism>
<dbReference type="Gene3D" id="3.30.70.1230">
    <property type="entry name" value="Nucleotide cyclase"/>
    <property type="match status" value="1"/>
</dbReference>
<comment type="caution">
    <text evidence="3">The sequence shown here is derived from an EMBL/GenBank/DDBJ whole genome shotgun (WGS) entry which is preliminary data.</text>
</comment>
<dbReference type="Gene3D" id="3.40.50.10070">
    <property type="entry name" value="TolB, N-terminal domain"/>
    <property type="match status" value="1"/>
</dbReference>
<evidence type="ECO:0000313" key="4">
    <source>
        <dbReference type="Proteomes" id="UP000324758"/>
    </source>
</evidence>
<dbReference type="SUPFAM" id="SSF48452">
    <property type="entry name" value="TPR-like"/>
    <property type="match status" value="1"/>
</dbReference>
<dbReference type="Proteomes" id="UP000324758">
    <property type="component" value="Unassembled WGS sequence"/>
</dbReference>
<dbReference type="Gene3D" id="1.25.40.10">
    <property type="entry name" value="Tetratricopeptide repeat domain"/>
    <property type="match status" value="1"/>
</dbReference>
<name>A0A5D3KLF5_9BRAD</name>
<reference evidence="3 4" key="1">
    <citation type="submission" date="2019-08" db="EMBL/GenBank/DDBJ databases">
        <title>Bradyrhizobium hipponensis sp. nov., a rhizobium isolated from a Lupinus angustifolius root nodule in Tunisia.</title>
        <authorList>
            <person name="Off K."/>
            <person name="Rejili M."/>
            <person name="Mars M."/>
            <person name="Brachmann A."/>
            <person name="Marin M."/>
        </authorList>
    </citation>
    <scope>NUCLEOTIDE SEQUENCE [LARGE SCALE GENOMIC DNA]</scope>
    <source>
        <strain evidence="3 4">CTAW71</strain>
    </source>
</reference>
<dbReference type="PANTHER" id="PTHR43081:SF19">
    <property type="entry name" value="PH-SENSITIVE ADENYLATE CYCLASE RV1264"/>
    <property type="match status" value="1"/>
</dbReference>
<evidence type="ECO:0000313" key="3">
    <source>
        <dbReference type="EMBL" id="TYL96591.1"/>
    </source>
</evidence>
<dbReference type="OrthoDB" id="9807521at2"/>
<dbReference type="CDD" id="cd07302">
    <property type="entry name" value="CHD"/>
    <property type="match status" value="1"/>
</dbReference>
<protein>
    <submittedName>
        <fullName evidence="3">Adenylate/guanylate cyclase domain-containing protein</fullName>
    </submittedName>
</protein>
<dbReference type="Pfam" id="PF00211">
    <property type="entry name" value="Guanylate_cyc"/>
    <property type="match status" value="1"/>
</dbReference>
<dbReference type="InterPro" id="IPR029787">
    <property type="entry name" value="Nucleotide_cyclase"/>
</dbReference>
<dbReference type="RefSeq" id="WP_148772254.1">
    <property type="nucleotide sequence ID" value="NZ_VSSS01000018.1"/>
</dbReference>
<feature type="domain" description="Guanylate cyclase" evidence="2">
    <location>
        <begin position="12"/>
        <end position="127"/>
    </location>
</feature>
<sequence length="591" mass="64621">MTTARVERRLAAVLAADVAGYSRLMGVDEEGTLARLKECRRALVDPKIAEYRGRIVKTTGDGMLVEFASAVDAVRCGVEVQRGMANGNIDVPEAKRIEFRIGIHVGDIIIDDNDIFGDGVNIAARLEGIADPGGICISDDAHRQIRGKTEIAYDDMGQQSLKNISEPMRAWRARPVGSTVDPPPATDLPTLALPDKPSIAVLPFTNMSGEAEQEYFADGMVEDIITALSRMTWLFVIARNSSFTYKGKAVDIKQVGRELGVRYVLEGSVRKAGNKVRITGQLIDASTGTHLWADRFDGSLEDIFDLQDEVTTNVIGAISPKIEQAEIERAKRKPTEKLAAYDHFLRGMANIYQGTKQANLDALQNFQRAISVDEDFATAYGMCAYCYVWRKANGWVEDRERETAEAERLARSAARFGADDAVALSQAGFALAFVVGALDDGAALIDRALALNVNLAMAWRFSGYIRVFLGEPELAIAHLERAIRLSPLDPLIFIVKNGIVLSHFFAGRYEEAFSSAQGTLRHNPNYVAAIIMAAASAAMAGRDDEVRKAVGRLHQIDPTSGIGKFAQMWPLRRPEDLAAFDAGLRLTGLPE</sequence>
<dbReference type="InterPro" id="IPR011990">
    <property type="entry name" value="TPR-like_helical_dom_sf"/>
</dbReference>
<dbReference type="GO" id="GO:0035556">
    <property type="term" value="P:intracellular signal transduction"/>
    <property type="evidence" value="ECO:0007669"/>
    <property type="project" value="InterPro"/>
</dbReference>
<dbReference type="PROSITE" id="PS50125">
    <property type="entry name" value="GUANYLATE_CYCLASE_2"/>
    <property type="match status" value="1"/>
</dbReference>
<accession>A0A5D3KLF5</accession>
<dbReference type="AlphaFoldDB" id="A0A5D3KLF5"/>
<dbReference type="PANTHER" id="PTHR43081">
    <property type="entry name" value="ADENYLATE CYCLASE, TERMINAL-DIFFERENTIATION SPECIFIC-RELATED"/>
    <property type="match status" value="1"/>
</dbReference>
<evidence type="ECO:0000256" key="1">
    <source>
        <dbReference type="PROSITE-ProRule" id="PRU00339"/>
    </source>
</evidence>
<keyword evidence="4" id="KW-1185">Reference proteome</keyword>
<dbReference type="SUPFAM" id="SSF55073">
    <property type="entry name" value="Nucleotide cyclase"/>
    <property type="match status" value="1"/>
</dbReference>
<dbReference type="PROSITE" id="PS50005">
    <property type="entry name" value="TPR"/>
    <property type="match status" value="1"/>
</dbReference>
<dbReference type="GO" id="GO:0006171">
    <property type="term" value="P:cAMP biosynthetic process"/>
    <property type="evidence" value="ECO:0007669"/>
    <property type="project" value="TreeGrafter"/>
</dbReference>
<evidence type="ECO:0000259" key="2">
    <source>
        <dbReference type="PROSITE" id="PS50125"/>
    </source>
</evidence>
<proteinExistence type="predicted"/>
<gene>
    <name evidence="3" type="ORF">FXB40_11090</name>
</gene>
<feature type="repeat" description="TPR" evidence="1">
    <location>
        <begin position="456"/>
        <end position="489"/>
    </location>
</feature>
<dbReference type="InterPro" id="IPR001054">
    <property type="entry name" value="A/G_cyclase"/>
</dbReference>
<dbReference type="GO" id="GO:0004016">
    <property type="term" value="F:adenylate cyclase activity"/>
    <property type="evidence" value="ECO:0007669"/>
    <property type="project" value="UniProtKB-ARBA"/>
</dbReference>
<keyword evidence="1" id="KW-0802">TPR repeat</keyword>